<dbReference type="EMBL" id="VDFW01000026">
    <property type="protein sequence ID" value="TNC22482.1"/>
    <property type="molecule type" value="Genomic_DNA"/>
</dbReference>
<dbReference type="Gene3D" id="3.30.70.20">
    <property type="match status" value="1"/>
</dbReference>
<gene>
    <name evidence="1" type="ORF">FG385_25015</name>
</gene>
<comment type="caution">
    <text evidence="1">The sequence shown here is derived from an EMBL/GenBank/DDBJ whole genome shotgun (WGS) entry which is preliminary data.</text>
</comment>
<dbReference type="Pfam" id="PF13459">
    <property type="entry name" value="Fer4_15"/>
    <property type="match status" value="1"/>
</dbReference>
<evidence type="ECO:0000313" key="1">
    <source>
        <dbReference type="EMBL" id="TNC22482.1"/>
    </source>
</evidence>
<keyword evidence="2" id="KW-1185">Reference proteome</keyword>
<sequence>MSEDRVFRLDPIACRAHGLCAALLPEMIDLDEWGYPIISGAPVPSRLLGEAREAVSACPTLALRLRDQARRA</sequence>
<proteinExistence type="predicted"/>
<dbReference type="AlphaFoldDB" id="A0A5C4LX59"/>
<protein>
    <submittedName>
        <fullName evidence="1">Ferredoxin</fullName>
    </submittedName>
</protein>
<dbReference type="SUPFAM" id="SSF54862">
    <property type="entry name" value="4Fe-4S ferredoxins"/>
    <property type="match status" value="1"/>
</dbReference>
<reference evidence="1 2" key="1">
    <citation type="submission" date="2019-06" db="EMBL/GenBank/DDBJ databases">
        <title>Amycolatopsis alkalitolerans sp. nov., isolated from Gastrodia elata Blume.</title>
        <authorList>
            <person name="Narsing Rao M.P."/>
            <person name="Li W.J."/>
        </authorList>
    </citation>
    <scope>NUCLEOTIDE SEQUENCE [LARGE SCALE GENOMIC DNA]</scope>
    <source>
        <strain evidence="1 2">SYSUP0005</strain>
    </source>
</reference>
<accession>A0A5C4LX59</accession>
<dbReference type="Proteomes" id="UP000305546">
    <property type="component" value="Unassembled WGS sequence"/>
</dbReference>
<organism evidence="1 2">
    <name type="scientific">Amycolatopsis alkalitolerans</name>
    <dbReference type="NCBI Taxonomy" id="2547244"/>
    <lineage>
        <taxon>Bacteria</taxon>
        <taxon>Bacillati</taxon>
        <taxon>Actinomycetota</taxon>
        <taxon>Actinomycetes</taxon>
        <taxon>Pseudonocardiales</taxon>
        <taxon>Pseudonocardiaceae</taxon>
        <taxon>Amycolatopsis</taxon>
    </lineage>
</organism>
<dbReference type="RefSeq" id="WP_139099236.1">
    <property type="nucleotide sequence ID" value="NZ_VDFW01000026.1"/>
</dbReference>
<name>A0A5C4LX59_9PSEU</name>
<evidence type="ECO:0000313" key="2">
    <source>
        <dbReference type="Proteomes" id="UP000305546"/>
    </source>
</evidence>
<dbReference type="OrthoDB" id="4741951at2"/>